<gene>
    <name evidence="3" type="ORF">PSNMU_V1.4_AUG-EV-PASAV3_0076940</name>
</gene>
<evidence type="ECO:0000313" key="3">
    <source>
        <dbReference type="EMBL" id="VEU40797.1"/>
    </source>
</evidence>
<organism evidence="3 4">
    <name type="scientific">Pseudo-nitzschia multistriata</name>
    <dbReference type="NCBI Taxonomy" id="183589"/>
    <lineage>
        <taxon>Eukaryota</taxon>
        <taxon>Sar</taxon>
        <taxon>Stramenopiles</taxon>
        <taxon>Ochrophyta</taxon>
        <taxon>Bacillariophyta</taxon>
        <taxon>Bacillariophyceae</taxon>
        <taxon>Bacillariophycidae</taxon>
        <taxon>Bacillariales</taxon>
        <taxon>Bacillariaceae</taxon>
        <taxon>Pseudo-nitzschia</taxon>
    </lineage>
</organism>
<dbReference type="InterPro" id="IPR019387">
    <property type="entry name" value="SAYSvFN_dom"/>
</dbReference>
<evidence type="ECO:0000313" key="4">
    <source>
        <dbReference type="Proteomes" id="UP000291116"/>
    </source>
</evidence>
<protein>
    <recommendedName>
        <fullName evidence="2">SAYSvFN domain-containing protein</fullName>
    </recommendedName>
</protein>
<feature type="compositionally biased region" description="Basic residues" evidence="1">
    <location>
        <begin position="225"/>
        <end position="235"/>
    </location>
</feature>
<evidence type="ECO:0000259" key="2">
    <source>
        <dbReference type="Pfam" id="PF10260"/>
    </source>
</evidence>
<dbReference type="PANTHER" id="PTHR13527:SF0">
    <property type="entry name" value="SAYSVFN DOMAIN-CONTAINING PROTEIN 1"/>
    <property type="match status" value="1"/>
</dbReference>
<sequence length="284" mass="31549">MPPGFKRSRALWDATRDGGWRAWAAAICYELQPIRLSKANRKHAVETVESLLRNLLSLVLGIPPVSKSIVLFAASRSPKQWLFLGAVVSYYYFIRWVHETLDAGPAVLILTALTLIFTIGLGDDENQGGLSAYSVFNRGFEKLMGSVDADNLLAQHVGGGMMMNMNMNMNHRGAEDQAPPRPPRHEEQERRQPLANEGEANAEGENDDGNNNNGNNNDNIGNNNRARKSGKKARRRDLDQRRELRRQREAAMRVGLNGGGDDPVDALAMQRIIEEQIAAENNHG</sequence>
<dbReference type="Pfam" id="PF10260">
    <property type="entry name" value="SAYSvFN"/>
    <property type="match status" value="1"/>
</dbReference>
<dbReference type="AlphaFoldDB" id="A0A448ZFG8"/>
<feature type="domain" description="SAYSvFN" evidence="2">
    <location>
        <begin position="89"/>
        <end position="153"/>
    </location>
</feature>
<dbReference type="Proteomes" id="UP000291116">
    <property type="component" value="Unassembled WGS sequence"/>
</dbReference>
<feature type="compositionally biased region" description="Low complexity" evidence="1">
    <location>
        <begin position="209"/>
        <end position="224"/>
    </location>
</feature>
<accession>A0A448ZFG8</accession>
<dbReference type="PANTHER" id="PTHR13527">
    <property type="entry name" value="SAYSVFN DOMAIN-CONTAINING PROTEIN 1"/>
    <property type="match status" value="1"/>
</dbReference>
<reference evidence="3 4" key="1">
    <citation type="submission" date="2019-01" db="EMBL/GenBank/DDBJ databases">
        <authorList>
            <person name="Ferrante I. M."/>
        </authorList>
    </citation>
    <scope>NUCLEOTIDE SEQUENCE [LARGE SCALE GENOMIC DNA]</scope>
    <source>
        <strain evidence="3 4">B856</strain>
    </source>
</reference>
<keyword evidence="4" id="KW-1185">Reference proteome</keyword>
<evidence type="ECO:0000256" key="1">
    <source>
        <dbReference type="SAM" id="MobiDB-lite"/>
    </source>
</evidence>
<feature type="region of interest" description="Disordered" evidence="1">
    <location>
        <begin position="164"/>
        <end position="243"/>
    </location>
</feature>
<proteinExistence type="predicted"/>
<dbReference type="InterPro" id="IPR039159">
    <property type="entry name" value="SAYSD1"/>
</dbReference>
<dbReference type="OrthoDB" id="71310at2759"/>
<name>A0A448ZFG8_9STRA</name>
<dbReference type="EMBL" id="CAACVS010000307">
    <property type="protein sequence ID" value="VEU40797.1"/>
    <property type="molecule type" value="Genomic_DNA"/>
</dbReference>
<feature type="compositionally biased region" description="Basic and acidic residues" evidence="1">
    <location>
        <begin position="183"/>
        <end position="192"/>
    </location>
</feature>